<dbReference type="Pfam" id="PF07690">
    <property type="entry name" value="MFS_1"/>
    <property type="match status" value="1"/>
</dbReference>
<dbReference type="GO" id="GO:0005886">
    <property type="term" value="C:plasma membrane"/>
    <property type="evidence" value="ECO:0007669"/>
    <property type="project" value="UniProtKB-SubCell"/>
</dbReference>
<dbReference type="GO" id="GO:0022857">
    <property type="term" value="F:transmembrane transporter activity"/>
    <property type="evidence" value="ECO:0007669"/>
    <property type="project" value="InterPro"/>
</dbReference>
<dbReference type="Proteomes" id="UP000242699">
    <property type="component" value="Unassembled WGS sequence"/>
</dbReference>
<feature type="transmembrane region" description="Helical" evidence="6">
    <location>
        <begin position="380"/>
        <end position="402"/>
    </location>
</feature>
<accession>A0A2T2WXF0</accession>
<evidence type="ECO:0000256" key="6">
    <source>
        <dbReference type="SAM" id="Phobius"/>
    </source>
</evidence>
<evidence type="ECO:0000256" key="2">
    <source>
        <dbReference type="ARBA" id="ARBA00022448"/>
    </source>
</evidence>
<dbReference type="PANTHER" id="PTHR11360:SF304">
    <property type="entry name" value="MFS DOMAIN-CONTAINING PROTEIN"/>
    <property type="match status" value="1"/>
</dbReference>
<feature type="transmembrane region" description="Helical" evidence="6">
    <location>
        <begin position="125"/>
        <end position="141"/>
    </location>
</feature>
<proteinExistence type="predicted"/>
<dbReference type="Gene3D" id="1.20.1250.20">
    <property type="entry name" value="MFS general substrate transporter like domains"/>
    <property type="match status" value="2"/>
</dbReference>
<dbReference type="EMBL" id="PXYT01000031">
    <property type="protein sequence ID" value="PSR26902.1"/>
    <property type="molecule type" value="Genomic_DNA"/>
</dbReference>
<dbReference type="PANTHER" id="PTHR11360">
    <property type="entry name" value="MONOCARBOXYLATE TRANSPORTER"/>
    <property type="match status" value="1"/>
</dbReference>
<dbReference type="CDD" id="cd17353">
    <property type="entry name" value="MFS_OFA_like"/>
    <property type="match status" value="1"/>
</dbReference>
<feature type="transmembrane region" description="Helical" evidence="6">
    <location>
        <begin position="285"/>
        <end position="302"/>
    </location>
</feature>
<dbReference type="SUPFAM" id="SSF103473">
    <property type="entry name" value="MFS general substrate transporter"/>
    <property type="match status" value="1"/>
</dbReference>
<keyword evidence="5 6" id="KW-0472">Membrane</keyword>
<evidence type="ECO:0000259" key="7">
    <source>
        <dbReference type="PROSITE" id="PS50850"/>
    </source>
</evidence>
<feature type="transmembrane region" description="Helical" evidence="6">
    <location>
        <begin position="194"/>
        <end position="214"/>
    </location>
</feature>
<feature type="transmembrane region" description="Helical" evidence="6">
    <location>
        <begin position="33"/>
        <end position="54"/>
    </location>
</feature>
<protein>
    <submittedName>
        <fullName evidence="8">Oxalate/formate antiport family MFS transporter</fullName>
    </submittedName>
</protein>
<keyword evidence="3 6" id="KW-0812">Transmembrane</keyword>
<dbReference type="InterPro" id="IPR020846">
    <property type="entry name" value="MFS_dom"/>
</dbReference>
<keyword evidence="4 6" id="KW-1133">Transmembrane helix</keyword>
<name>A0A2T2WXF0_9FIRM</name>
<dbReference type="InterPro" id="IPR036259">
    <property type="entry name" value="MFS_trans_sf"/>
</dbReference>
<dbReference type="AlphaFoldDB" id="A0A2T2WXF0"/>
<organism evidence="8 9">
    <name type="scientific">Sulfobacillus benefaciens</name>
    <dbReference type="NCBI Taxonomy" id="453960"/>
    <lineage>
        <taxon>Bacteria</taxon>
        <taxon>Bacillati</taxon>
        <taxon>Bacillota</taxon>
        <taxon>Clostridia</taxon>
        <taxon>Eubacteriales</taxon>
        <taxon>Clostridiales Family XVII. Incertae Sedis</taxon>
        <taxon>Sulfobacillus</taxon>
    </lineage>
</organism>
<feature type="domain" description="Major facilitator superfamily (MFS) profile" evidence="7">
    <location>
        <begin position="36"/>
        <end position="436"/>
    </location>
</feature>
<feature type="transmembrane region" description="Helical" evidence="6">
    <location>
        <begin position="99"/>
        <end position="118"/>
    </location>
</feature>
<evidence type="ECO:0000256" key="3">
    <source>
        <dbReference type="ARBA" id="ARBA00022692"/>
    </source>
</evidence>
<evidence type="ECO:0000256" key="4">
    <source>
        <dbReference type="ARBA" id="ARBA00022989"/>
    </source>
</evidence>
<feature type="transmembrane region" description="Helical" evidence="6">
    <location>
        <begin position="346"/>
        <end position="368"/>
    </location>
</feature>
<feature type="transmembrane region" description="Helical" evidence="6">
    <location>
        <begin position="322"/>
        <end position="339"/>
    </location>
</feature>
<dbReference type="InterPro" id="IPR011701">
    <property type="entry name" value="MFS"/>
</dbReference>
<reference evidence="8 9" key="1">
    <citation type="journal article" date="2014" name="BMC Genomics">
        <title>Comparison of environmental and isolate Sulfobacillus genomes reveals diverse carbon, sulfur, nitrogen, and hydrogen metabolisms.</title>
        <authorList>
            <person name="Justice N.B."/>
            <person name="Norman A."/>
            <person name="Brown C.T."/>
            <person name="Singh A."/>
            <person name="Thomas B.C."/>
            <person name="Banfield J.F."/>
        </authorList>
    </citation>
    <scope>NUCLEOTIDE SEQUENCE [LARGE SCALE GENOMIC DNA]</scope>
    <source>
        <strain evidence="8">AMDSBA1</strain>
    </source>
</reference>
<gene>
    <name evidence="8" type="ORF">C7B43_12765</name>
</gene>
<feature type="transmembrane region" description="Helical" evidence="6">
    <location>
        <begin position="161"/>
        <end position="182"/>
    </location>
</feature>
<evidence type="ECO:0000313" key="8">
    <source>
        <dbReference type="EMBL" id="PSR26902.1"/>
    </source>
</evidence>
<feature type="transmembrane region" description="Helical" evidence="6">
    <location>
        <begin position="414"/>
        <end position="431"/>
    </location>
</feature>
<feature type="transmembrane region" description="Helical" evidence="6">
    <location>
        <begin position="66"/>
        <end position="87"/>
    </location>
</feature>
<sequence>MLVLRLNEYSVRSKGDGLMTTAAQDYGTVPNRWVQAVLALIIMLFISPYEYTFTLFESPIAKAHHWALPGVALTFTIYVLVASFFMIPSGFWSDRWQPRWFTTVAGAITGLGWIMSAHAQTLPELYLAYGIGSLGPGYIYANSVNNALKWFPEAHRRGLAVGLIDMGFGAGSALFIPFLAGVIKSGPFGYQTAFTEMGIAMIVVIVIVAQFLHYPQKGWLPEGFSPELERQQRLHSRVANATQDLGPRDVLKTWQFWLAWIGMALITAAGLMVTAHIVDMAKVDVLVAGAVVGVAAATLSRIPNGLMRWVAGIVSDYIGRELSMLIAFVICGLSLFFMAQTHNGTLFIILAMVAMGTWGPLFTLFPALVGDYFGRPHSGINYGMLYTAKGIGGVFAGFIAAAIFHSTHSWTTDFDIAAVFAIVAGIIGIFLKPPGTRLVHGTRNSHEHSSAAS</sequence>
<comment type="caution">
    <text evidence="8">The sequence shown here is derived from an EMBL/GenBank/DDBJ whole genome shotgun (WGS) entry which is preliminary data.</text>
</comment>
<comment type="subcellular location">
    <subcellularLocation>
        <location evidence="1">Cell membrane</location>
        <topology evidence="1">Multi-pass membrane protein</topology>
    </subcellularLocation>
</comment>
<evidence type="ECO:0000256" key="5">
    <source>
        <dbReference type="ARBA" id="ARBA00023136"/>
    </source>
</evidence>
<dbReference type="PROSITE" id="PS50850">
    <property type="entry name" value="MFS"/>
    <property type="match status" value="1"/>
</dbReference>
<keyword evidence="2" id="KW-0813">Transport</keyword>
<evidence type="ECO:0000313" key="9">
    <source>
        <dbReference type="Proteomes" id="UP000242699"/>
    </source>
</evidence>
<evidence type="ECO:0000256" key="1">
    <source>
        <dbReference type="ARBA" id="ARBA00004651"/>
    </source>
</evidence>
<dbReference type="InterPro" id="IPR050327">
    <property type="entry name" value="Proton-linked_MCT"/>
</dbReference>
<feature type="transmembrane region" description="Helical" evidence="6">
    <location>
        <begin position="257"/>
        <end position="278"/>
    </location>
</feature>